<dbReference type="Gene3D" id="1.10.1740.10">
    <property type="match status" value="1"/>
</dbReference>
<dbReference type="InterPro" id="IPR039425">
    <property type="entry name" value="RNA_pol_sigma-70-like"/>
</dbReference>
<keyword evidence="4" id="KW-0238">DNA-binding</keyword>
<dbReference type="GO" id="GO:0003677">
    <property type="term" value="F:DNA binding"/>
    <property type="evidence" value="ECO:0007669"/>
    <property type="project" value="UniProtKB-KW"/>
</dbReference>
<accession>A0A644UEN3</accession>
<evidence type="ECO:0000313" key="8">
    <source>
        <dbReference type="EMBL" id="MPL77443.1"/>
    </source>
</evidence>
<proteinExistence type="inferred from homology"/>
<comment type="similarity">
    <text evidence="1">Belongs to the sigma-70 factor family. ECF subfamily.</text>
</comment>
<dbReference type="InterPro" id="IPR013325">
    <property type="entry name" value="RNA_pol_sigma_r2"/>
</dbReference>
<gene>
    <name evidence="8" type="primary">carQ_1</name>
    <name evidence="8" type="ORF">SDC9_23299</name>
</gene>
<dbReference type="GO" id="GO:0016987">
    <property type="term" value="F:sigma factor activity"/>
    <property type="evidence" value="ECO:0007669"/>
    <property type="project" value="UniProtKB-KW"/>
</dbReference>
<evidence type="ECO:0000259" key="6">
    <source>
        <dbReference type="Pfam" id="PF04542"/>
    </source>
</evidence>
<dbReference type="InterPro" id="IPR036388">
    <property type="entry name" value="WH-like_DNA-bd_sf"/>
</dbReference>
<evidence type="ECO:0000256" key="4">
    <source>
        <dbReference type="ARBA" id="ARBA00023125"/>
    </source>
</evidence>
<evidence type="ECO:0000256" key="1">
    <source>
        <dbReference type="ARBA" id="ARBA00010641"/>
    </source>
</evidence>
<feature type="domain" description="RNA polymerase sigma factor 70 region 4 type 2" evidence="7">
    <location>
        <begin position="129"/>
        <end position="169"/>
    </location>
</feature>
<dbReference type="Pfam" id="PF04542">
    <property type="entry name" value="Sigma70_r2"/>
    <property type="match status" value="1"/>
</dbReference>
<dbReference type="GO" id="GO:0006352">
    <property type="term" value="P:DNA-templated transcription initiation"/>
    <property type="evidence" value="ECO:0007669"/>
    <property type="project" value="InterPro"/>
</dbReference>
<dbReference type="PANTHER" id="PTHR43133">
    <property type="entry name" value="RNA POLYMERASE ECF-TYPE SIGMA FACTO"/>
    <property type="match status" value="1"/>
</dbReference>
<reference evidence="8" key="1">
    <citation type="submission" date="2019-08" db="EMBL/GenBank/DDBJ databases">
        <authorList>
            <person name="Kucharzyk K."/>
            <person name="Murdoch R.W."/>
            <person name="Higgins S."/>
            <person name="Loffler F."/>
        </authorList>
    </citation>
    <scope>NUCLEOTIDE SEQUENCE</scope>
</reference>
<dbReference type="Pfam" id="PF08281">
    <property type="entry name" value="Sigma70_r4_2"/>
    <property type="match status" value="1"/>
</dbReference>
<dbReference type="SUPFAM" id="SSF88946">
    <property type="entry name" value="Sigma2 domain of RNA polymerase sigma factors"/>
    <property type="match status" value="1"/>
</dbReference>
<dbReference type="NCBIfam" id="TIGR02937">
    <property type="entry name" value="sigma70-ECF"/>
    <property type="match status" value="1"/>
</dbReference>
<evidence type="ECO:0000256" key="5">
    <source>
        <dbReference type="ARBA" id="ARBA00023163"/>
    </source>
</evidence>
<dbReference type="SUPFAM" id="SSF88659">
    <property type="entry name" value="Sigma3 and sigma4 domains of RNA polymerase sigma factors"/>
    <property type="match status" value="1"/>
</dbReference>
<evidence type="ECO:0000256" key="3">
    <source>
        <dbReference type="ARBA" id="ARBA00023082"/>
    </source>
</evidence>
<dbReference type="InterPro" id="IPR013249">
    <property type="entry name" value="RNA_pol_sigma70_r4_t2"/>
</dbReference>
<keyword evidence="2" id="KW-0805">Transcription regulation</keyword>
<feature type="domain" description="RNA polymerase sigma-70 region 2" evidence="6">
    <location>
        <begin position="26"/>
        <end position="95"/>
    </location>
</feature>
<dbReference type="InterPro" id="IPR007627">
    <property type="entry name" value="RNA_pol_sigma70_r2"/>
</dbReference>
<organism evidence="8">
    <name type="scientific">bioreactor metagenome</name>
    <dbReference type="NCBI Taxonomy" id="1076179"/>
    <lineage>
        <taxon>unclassified sequences</taxon>
        <taxon>metagenomes</taxon>
        <taxon>ecological metagenomes</taxon>
    </lineage>
</organism>
<dbReference type="PANTHER" id="PTHR43133:SF8">
    <property type="entry name" value="RNA POLYMERASE SIGMA FACTOR HI_1459-RELATED"/>
    <property type="match status" value="1"/>
</dbReference>
<dbReference type="EMBL" id="VSSQ01000107">
    <property type="protein sequence ID" value="MPL77443.1"/>
    <property type="molecule type" value="Genomic_DNA"/>
</dbReference>
<evidence type="ECO:0000259" key="7">
    <source>
        <dbReference type="Pfam" id="PF08281"/>
    </source>
</evidence>
<keyword evidence="3" id="KW-0731">Sigma factor</keyword>
<sequence>MLYDKMSDNELVSAFMQDDKQAFEVLLSRHQSKIFNYILSLVKEKALADDLFQDTNIKIVNTLRGGKYRNEGKYIQWAMRIAHNLVIDYFRKNQRFPTIKTDESFDIFDVIDSREESIEHKMIKNQIHDDVRKLVRQLPEEQRRVLVLRHYSNLSFKEIADKTGVSINTALGRMRYALINMRRLAEENSMVLHM</sequence>
<name>A0A644UEN3_9ZZZZ</name>
<dbReference type="AlphaFoldDB" id="A0A644UEN3"/>
<keyword evidence="5" id="KW-0804">Transcription</keyword>
<dbReference type="CDD" id="cd06171">
    <property type="entry name" value="Sigma70_r4"/>
    <property type="match status" value="1"/>
</dbReference>
<comment type="caution">
    <text evidence="8">The sequence shown here is derived from an EMBL/GenBank/DDBJ whole genome shotgun (WGS) entry which is preliminary data.</text>
</comment>
<dbReference type="InterPro" id="IPR014284">
    <property type="entry name" value="RNA_pol_sigma-70_dom"/>
</dbReference>
<protein>
    <submittedName>
        <fullName evidence="8">RNA polymerase sigma factor CarQ</fullName>
    </submittedName>
</protein>
<evidence type="ECO:0000256" key="2">
    <source>
        <dbReference type="ARBA" id="ARBA00023015"/>
    </source>
</evidence>
<dbReference type="Gene3D" id="1.10.10.10">
    <property type="entry name" value="Winged helix-like DNA-binding domain superfamily/Winged helix DNA-binding domain"/>
    <property type="match status" value="1"/>
</dbReference>
<dbReference type="InterPro" id="IPR013324">
    <property type="entry name" value="RNA_pol_sigma_r3/r4-like"/>
</dbReference>